<sequence length="178" mass="20766">MYNELLIIENEIVTISSDDLDSSYHIGNWAIPPSYYEFSKELGYGLLLELFLTYIPMGKGNPFCDSLENQNIYLKNILKKYLETPLMMLKNADNYNLIANAEPFMFGENGEIVFWDIRESKEGEYPIYLANFPVGVYYAGGNFREFIINLTDKDAYKKILTFYEEPLLPKFRPLKMVQ</sequence>
<proteinExistence type="predicted"/>
<gene>
    <name evidence="1" type="ORF">VJJ49_12005</name>
</gene>
<comment type="caution">
    <text evidence="1">The sequence shown here is derived from an EMBL/GenBank/DDBJ whole genome shotgun (WGS) entry which is preliminary data.</text>
</comment>
<name>A0ABU5YBS8_9FLAO</name>
<evidence type="ECO:0000313" key="1">
    <source>
        <dbReference type="EMBL" id="MEB3041406.1"/>
    </source>
</evidence>
<dbReference type="EMBL" id="JAYKBV010000020">
    <property type="protein sequence ID" value="MEB3041406.1"/>
    <property type="molecule type" value="Genomic_DNA"/>
</dbReference>
<accession>A0ABU5YBS8</accession>
<evidence type="ECO:0000313" key="2">
    <source>
        <dbReference type="Proteomes" id="UP001324270"/>
    </source>
</evidence>
<dbReference type="InterPro" id="IPR037883">
    <property type="entry name" value="Knr4/Smi1-like_sf"/>
</dbReference>
<dbReference type="RefSeq" id="WP_314055459.1">
    <property type="nucleotide sequence ID" value="NZ_CAUPXI010000010.1"/>
</dbReference>
<evidence type="ECO:0008006" key="3">
    <source>
        <dbReference type="Google" id="ProtNLM"/>
    </source>
</evidence>
<dbReference type="Proteomes" id="UP001324270">
    <property type="component" value="Unassembled WGS sequence"/>
</dbReference>
<keyword evidence="2" id="KW-1185">Reference proteome</keyword>
<dbReference type="SUPFAM" id="SSF160631">
    <property type="entry name" value="SMI1/KNR4-like"/>
    <property type="match status" value="1"/>
</dbReference>
<protein>
    <recommendedName>
        <fullName evidence="3">SMI1/KNR4 family protein</fullName>
    </recommendedName>
</protein>
<reference evidence="1 2" key="1">
    <citation type="submission" date="2023-12" db="EMBL/GenBank/DDBJ databases">
        <title>Genomic sequences of Capnocytophaga and Parvimonas strains.</title>
        <authorList>
            <person name="Watt R.M."/>
            <person name="Wang M."/>
            <person name="Yang T."/>
            <person name="Tong W.M."/>
        </authorList>
    </citation>
    <scope>NUCLEOTIDE SEQUENCE [LARGE SCALE GENOMIC DNA]</scope>
    <source>
        <strain evidence="1 2">CCUG 13156</strain>
    </source>
</reference>
<organism evidence="1 2">
    <name type="scientific">Capnocytophaga gingivalis</name>
    <dbReference type="NCBI Taxonomy" id="1017"/>
    <lineage>
        <taxon>Bacteria</taxon>
        <taxon>Pseudomonadati</taxon>
        <taxon>Bacteroidota</taxon>
        <taxon>Flavobacteriia</taxon>
        <taxon>Flavobacteriales</taxon>
        <taxon>Flavobacteriaceae</taxon>
        <taxon>Capnocytophaga</taxon>
    </lineage>
</organism>